<proteinExistence type="predicted"/>
<gene>
    <name evidence="2" type="ORF">HAX54_015364</name>
</gene>
<organism evidence="2 3">
    <name type="scientific">Datura stramonium</name>
    <name type="common">Jimsonweed</name>
    <name type="synonym">Common thornapple</name>
    <dbReference type="NCBI Taxonomy" id="4076"/>
    <lineage>
        <taxon>Eukaryota</taxon>
        <taxon>Viridiplantae</taxon>
        <taxon>Streptophyta</taxon>
        <taxon>Embryophyta</taxon>
        <taxon>Tracheophyta</taxon>
        <taxon>Spermatophyta</taxon>
        <taxon>Magnoliopsida</taxon>
        <taxon>eudicotyledons</taxon>
        <taxon>Gunneridae</taxon>
        <taxon>Pentapetalae</taxon>
        <taxon>asterids</taxon>
        <taxon>lamiids</taxon>
        <taxon>Solanales</taxon>
        <taxon>Solanaceae</taxon>
        <taxon>Solanoideae</taxon>
        <taxon>Datureae</taxon>
        <taxon>Datura</taxon>
    </lineage>
</organism>
<feature type="region of interest" description="Disordered" evidence="1">
    <location>
        <begin position="1"/>
        <end position="33"/>
    </location>
</feature>
<evidence type="ECO:0000256" key="1">
    <source>
        <dbReference type="SAM" id="MobiDB-lite"/>
    </source>
</evidence>
<evidence type="ECO:0000313" key="3">
    <source>
        <dbReference type="Proteomes" id="UP000823775"/>
    </source>
</evidence>
<name>A0ABS8RZA6_DATST</name>
<keyword evidence="3" id="KW-1185">Reference proteome</keyword>
<sequence>MSCRKSCCNSSTASPTIADKKKISSNNSTNENNNVCSALSVRLALSANVHLGTGTMAKRGRGRPRKEGRVLKPAQSVEKSNAVVDTKRKSPSTLEKSNGTGIAISLNLPESPASDGSDPQK</sequence>
<feature type="compositionally biased region" description="Polar residues" evidence="1">
    <location>
        <begin position="91"/>
        <end position="100"/>
    </location>
</feature>
<comment type="caution">
    <text evidence="2">The sequence shown here is derived from an EMBL/GenBank/DDBJ whole genome shotgun (WGS) entry which is preliminary data.</text>
</comment>
<feature type="compositionally biased region" description="Low complexity" evidence="1">
    <location>
        <begin position="24"/>
        <end position="33"/>
    </location>
</feature>
<reference evidence="2 3" key="1">
    <citation type="journal article" date="2021" name="BMC Genomics">
        <title>Datura genome reveals duplications of psychoactive alkaloid biosynthetic genes and high mutation rate following tissue culture.</title>
        <authorList>
            <person name="Rajewski A."/>
            <person name="Carter-House D."/>
            <person name="Stajich J."/>
            <person name="Litt A."/>
        </authorList>
    </citation>
    <scope>NUCLEOTIDE SEQUENCE [LARGE SCALE GENOMIC DNA]</scope>
    <source>
        <strain evidence="2">AR-01</strain>
    </source>
</reference>
<accession>A0ABS8RZA6</accession>
<dbReference type="Proteomes" id="UP000823775">
    <property type="component" value="Unassembled WGS sequence"/>
</dbReference>
<protein>
    <submittedName>
        <fullName evidence="2">Uncharacterized protein</fullName>
    </submittedName>
</protein>
<dbReference type="EMBL" id="JACEIK010000198">
    <property type="protein sequence ID" value="MCD7452175.1"/>
    <property type="molecule type" value="Genomic_DNA"/>
</dbReference>
<evidence type="ECO:0000313" key="2">
    <source>
        <dbReference type="EMBL" id="MCD7452175.1"/>
    </source>
</evidence>
<feature type="region of interest" description="Disordered" evidence="1">
    <location>
        <begin position="54"/>
        <end position="121"/>
    </location>
</feature>